<sequence length="86" mass="9796">MAPMIEAFHATELAERVKYKPDGQFHKPRVDLKDCALKELIQYDCQLQGPKNSPSSKVVCEPVLRLFRKCAGGLTVETTAWEDRFD</sequence>
<reference evidence="2" key="3">
    <citation type="submission" date="2025-08" db="UniProtKB">
        <authorList>
            <consortium name="RefSeq"/>
        </authorList>
    </citation>
    <scope>IDENTIFICATION</scope>
    <source>
        <strain evidence="2">CBS 342.82</strain>
    </source>
</reference>
<evidence type="ECO:0008006" key="3">
    <source>
        <dbReference type="Google" id="ProtNLM"/>
    </source>
</evidence>
<dbReference type="RefSeq" id="XP_033462660.1">
    <property type="nucleotide sequence ID" value="XM_033604342.1"/>
</dbReference>
<dbReference type="Proteomes" id="UP000504637">
    <property type="component" value="Unplaced"/>
</dbReference>
<reference evidence="2" key="1">
    <citation type="submission" date="2020-01" db="EMBL/GenBank/DDBJ databases">
        <authorList>
            <consortium name="DOE Joint Genome Institute"/>
            <person name="Haridas S."/>
            <person name="Albert R."/>
            <person name="Binder M."/>
            <person name="Bloem J."/>
            <person name="Labutti K."/>
            <person name="Salamov A."/>
            <person name="Andreopoulos B."/>
            <person name="Baker S.E."/>
            <person name="Barry K."/>
            <person name="Bills G."/>
            <person name="Bluhm B.H."/>
            <person name="Cannon C."/>
            <person name="Castanera R."/>
            <person name="Culley D.E."/>
            <person name="Daum C."/>
            <person name="Ezra D."/>
            <person name="Gonzalez J.B."/>
            <person name="Henrissat B."/>
            <person name="Kuo A."/>
            <person name="Liang C."/>
            <person name="Lipzen A."/>
            <person name="Lutzoni F."/>
            <person name="Magnuson J."/>
            <person name="Mondo S."/>
            <person name="Nolan M."/>
            <person name="Ohm R."/>
            <person name="Pangilinan J."/>
            <person name="Park H.-J."/>
            <person name="Ramirez L."/>
            <person name="Alfaro M."/>
            <person name="Sun H."/>
            <person name="Tritt A."/>
            <person name="Yoshinaga Y."/>
            <person name="Zwiers L.-H."/>
            <person name="Turgeon B.G."/>
            <person name="Goodwin S.B."/>
            <person name="Spatafora J.W."/>
            <person name="Crous P.W."/>
            <person name="Grigoriev I.V."/>
        </authorList>
    </citation>
    <scope>NUCLEOTIDE SEQUENCE</scope>
    <source>
        <strain evidence="2">CBS 342.82</strain>
    </source>
</reference>
<dbReference type="AlphaFoldDB" id="A0A6J3MDE7"/>
<dbReference type="GeneID" id="54362142"/>
<gene>
    <name evidence="2" type="ORF">K489DRAFT_378156</name>
</gene>
<dbReference type="GO" id="GO:0042720">
    <property type="term" value="C:mitochondrial inner membrane peptidase complex"/>
    <property type="evidence" value="ECO:0007669"/>
    <property type="project" value="InterPro"/>
</dbReference>
<reference evidence="2" key="2">
    <citation type="submission" date="2020-04" db="EMBL/GenBank/DDBJ databases">
        <authorList>
            <consortium name="NCBI Genome Project"/>
        </authorList>
    </citation>
    <scope>NUCLEOTIDE SEQUENCE</scope>
    <source>
        <strain evidence="2">CBS 342.82</strain>
    </source>
</reference>
<evidence type="ECO:0000313" key="1">
    <source>
        <dbReference type="Proteomes" id="UP000504637"/>
    </source>
</evidence>
<protein>
    <recommendedName>
        <fullName evidence="3">Mitochondrial export protein Som1</fullName>
    </recommendedName>
</protein>
<name>A0A6J3MDE7_9PEZI</name>
<evidence type="ECO:0000313" key="2">
    <source>
        <dbReference type="RefSeq" id="XP_033462660.1"/>
    </source>
</evidence>
<proteinExistence type="predicted"/>
<accession>A0A6J3MDE7</accession>
<dbReference type="InterPro" id="IPR024645">
    <property type="entry name" value="Mitochondr_Som1"/>
</dbReference>
<keyword evidence="1" id="KW-1185">Reference proteome</keyword>
<organism evidence="2">
    <name type="scientific">Dissoconium aciculare CBS 342.82</name>
    <dbReference type="NCBI Taxonomy" id="1314786"/>
    <lineage>
        <taxon>Eukaryota</taxon>
        <taxon>Fungi</taxon>
        <taxon>Dikarya</taxon>
        <taxon>Ascomycota</taxon>
        <taxon>Pezizomycotina</taxon>
        <taxon>Dothideomycetes</taxon>
        <taxon>Dothideomycetidae</taxon>
        <taxon>Mycosphaerellales</taxon>
        <taxon>Dissoconiaceae</taxon>
        <taxon>Dissoconium</taxon>
    </lineage>
</organism>
<dbReference type="Pfam" id="PF11093">
    <property type="entry name" value="Mitochondr_Som1"/>
    <property type="match status" value="1"/>
</dbReference>
<dbReference type="OrthoDB" id="3983163at2759"/>